<evidence type="ECO:0000313" key="1">
    <source>
        <dbReference type="EMBL" id="EJX10466.1"/>
    </source>
</evidence>
<comment type="caution">
    <text evidence="1">The sequence shown here is derived from an EMBL/GenBank/DDBJ whole genome shotgun (WGS) entry which is preliminary data.</text>
</comment>
<protein>
    <submittedName>
        <fullName evidence="1">Uncharacterized protein</fullName>
    </submittedName>
</protein>
<organism evidence="1">
    <name type="scientific">gut metagenome</name>
    <dbReference type="NCBI Taxonomy" id="749906"/>
    <lineage>
        <taxon>unclassified sequences</taxon>
        <taxon>metagenomes</taxon>
        <taxon>organismal metagenomes</taxon>
    </lineage>
</organism>
<gene>
    <name evidence="1" type="ORF">EVA_01188</name>
</gene>
<dbReference type="EMBL" id="AMCI01000177">
    <property type="protein sequence ID" value="EJX10466.1"/>
    <property type="molecule type" value="Genomic_DNA"/>
</dbReference>
<name>J9DC00_9ZZZZ</name>
<accession>J9DC00</accession>
<dbReference type="AlphaFoldDB" id="J9DC00"/>
<reference evidence="1" key="1">
    <citation type="journal article" date="2012" name="PLoS ONE">
        <title>Gene sets for utilization of primary and secondary nutrition supplies in the distal gut of endangered iberian lynx.</title>
        <authorList>
            <person name="Alcaide M."/>
            <person name="Messina E."/>
            <person name="Richter M."/>
            <person name="Bargiela R."/>
            <person name="Peplies J."/>
            <person name="Huws S.A."/>
            <person name="Newbold C.J."/>
            <person name="Golyshin P.N."/>
            <person name="Simon M.A."/>
            <person name="Lopez G."/>
            <person name="Yakimov M.M."/>
            <person name="Ferrer M."/>
        </authorList>
    </citation>
    <scope>NUCLEOTIDE SEQUENCE</scope>
</reference>
<proteinExistence type="predicted"/>
<sequence>MGRQSECPIRITDTFPYKHSLVLASASSALSHTNLHPLRLPFLQPSFLLNASMDRAK</sequence>